<name>A0AAD3NIP8_LATJO</name>
<evidence type="ECO:0000313" key="3">
    <source>
        <dbReference type="EMBL" id="GLD72458.1"/>
    </source>
</evidence>
<gene>
    <name evidence="2" type="ORF">AKAME5_002378000</name>
    <name evidence="3" type="ORF">AKAME5_002378300</name>
</gene>
<feature type="compositionally biased region" description="Basic and acidic residues" evidence="1">
    <location>
        <begin position="1"/>
        <end position="15"/>
    </location>
</feature>
<feature type="compositionally biased region" description="Basic residues" evidence="1">
    <location>
        <begin position="72"/>
        <end position="82"/>
    </location>
</feature>
<comment type="caution">
    <text evidence="2">The sequence shown here is derived from an EMBL/GenBank/DDBJ whole genome shotgun (WGS) entry which is preliminary data.</text>
</comment>
<accession>A0AAD3NIP8</accession>
<evidence type="ECO:0000313" key="2">
    <source>
        <dbReference type="EMBL" id="GLD72455.1"/>
    </source>
</evidence>
<keyword evidence="4" id="KW-1185">Reference proteome</keyword>
<feature type="non-terminal residue" evidence="2">
    <location>
        <position position="82"/>
    </location>
</feature>
<dbReference type="Proteomes" id="UP001279410">
    <property type="component" value="Unassembled WGS sequence"/>
</dbReference>
<reference evidence="2" key="1">
    <citation type="submission" date="2022-08" db="EMBL/GenBank/DDBJ databases">
        <title>Genome sequencing of akame (Lates japonicus).</title>
        <authorList>
            <person name="Hashiguchi Y."/>
            <person name="Takahashi H."/>
        </authorList>
    </citation>
    <scope>NUCLEOTIDE SEQUENCE</scope>
    <source>
        <strain evidence="2">Kochi</strain>
    </source>
</reference>
<feature type="region of interest" description="Disordered" evidence="1">
    <location>
        <begin position="1"/>
        <end position="27"/>
    </location>
</feature>
<protein>
    <submittedName>
        <fullName evidence="2">Liprin-beta-2b isoform X2</fullName>
    </submittedName>
</protein>
<evidence type="ECO:0000256" key="1">
    <source>
        <dbReference type="SAM" id="MobiDB-lite"/>
    </source>
</evidence>
<dbReference type="AlphaFoldDB" id="A0AAD3NIP8"/>
<feature type="region of interest" description="Disordered" evidence="1">
    <location>
        <begin position="49"/>
        <end position="82"/>
    </location>
</feature>
<dbReference type="EMBL" id="BRZM01001047">
    <property type="protein sequence ID" value="GLD72458.1"/>
    <property type="molecule type" value="Genomic_DNA"/>
</dbReference>
<proteinExistence type="predicted"/>
<feature type="compositionally biased region" description="Polar residues" evidence="1">
    <location>
        <begin position="49"/>
        <end position="67"/>
    </location>
</feature>
<sequence length="82" mass="9189">MGVDRDLHHDEDRPGLEGQGGIWRSYQDHLTDTSHGWARPEKLEECILSDQSPLSSGVDSGQQSPVSPENRKSHRGIKKLWG</sequence>
<dbReference type="EMBL" id="BRZM01001046">
    <property type="protein sequence ID" value="GLD72455.1"/>
    <property type="molecule type" value="Genomic_DNA"/>
</dbReference>
<evidence type="ECO:0000313" key="4">
    <source>
        <dbReference type="Proteomes" id="UP001279410"/>
    </source>
</evidence>
<organism evidence="2 4">
    <name type="scientific">Lates japonicus</name>
    <name type="common">Japanese lates</name>
    <dbReference type="NCBI Taxonomy" id="270547"/>
    <lineage>
        <taxon>Eukaryota</taxon>
        <taxon>Metazoa</taxon>
        <taxon>Chordata</taxon>
        <taxon>Craniata</taxon>
        <taxon>Vertebrata</taxon>
        <taxon>Euteleostomi</taxon>
        <taxon>Actinopterygii</taxon>
        <taxon>Neopterygii</taxon>
        <taxon>Teleostei</taxon>
        <taxon>Neoteleostei</taxon>
        <taxon>Acanthomorphata</taxon>
        <taxon>Carangaria</taxon>
        <taxon>Carangaria incertae sedis</taxon>
        <taxon>Centropomidae</taxon>
        <taxon>Lates</taxon>
    </lineage>
</organism>